<dbReference type="AlphaFoldDB" id="A0A7S3JW67"/>
<evidence type="ECO:0000259" key="2">
    <source>
        <dbReference type="SMART" id="SM00672"/>
    </source>
</evidence>
<feature type="domain" description="Glycosyl transferase CAP10" evidence="2">
    <location>
        <begin position="258"/>
        <end position="604"/>
    </location>
</feature>
<feature type="compositionally biased region" description="Basic and acidic residues" evidence="1">
    <location>
        <begin position="699"/>
        <end position="709"/>
    </location>
</feature>
<feature type="region of interest" description="Disordered" evidence="1">
    <location>
        <begin position="665"/>
        <end position="709"/>
    </location>
</feature>
<organism evidence="3">
    <name type="scientific">Aureoumbra lagunensis</name>
    <dbReference type="NCBI Taxonomy" id="44058"/>
    <lineage>
        <taxon>Eukaryota</taxon>
        <taxon>Sar</taxon>
        <taxon>Stramenopiles</taxon>
        <taxon>Ochrophyta</taxon>
        <taxon>Pelagophyceae</taxon>
        <taxon>Pelagomonadales</taxon>
        <taxon>Aureoumbra</taxon>
    </lineage>
</organism>
<reference evidence="3" key="1">
    <citation type="submission" date="2021-01" db="EMBL/GenBank/DDBJ databases">
        <authorList>
            <person name="Corre E."/>
            <person name="Pelletier E."/>
            <person name="Niang G."/>
            <person name="Scheremetjew M."/>
            <person name="Finn R."/>
            <person name="Kale V."/>
            <person name="Holt S."/>
            <person name="Cochrane G."/>
            <person name="Meng A."/>
            <person name="Brown T."/>
            <person name="Cohen L."/>
        </authorList>
    </citation>
    <scope>NUCLEOTIDE SEQUENCE</scope>
    <source>
        <strain evidence="3">CCMP1510</strain>
    </source>
</reference>
<dbReference type="PANTHER" id="PTHR12203:SF119">
    <property type="entry name" value="GLYCOSYL TRANSFERASE CAP10 DOMAIN-CONTAINING PROTEIN"/>
    <property type="match status" value="1"/>
</dbReference>
<dbReference type="SMART" id="SM00672">
    <property type="entry name" value="CAP10"/>
    <property type="match status" value="1"/>
</dbReference>
<proteinExistence type="predicted"/>
<dbReference type="PANTHER" id="PTHR12203">
    <property type="entry name" value="KDEL LYS-ASP-GLU-LEU CONTAINING - RELATED"/>
    <property type="match status" value="1"/>
</dbReference>
<accession>A0A7S3JW67</accession>
<evidence type="ECO:0000313" key="3">
    <source>
        <dbReference type="EMBL" id="CAE0364329.1"/>
    </source>
</evidence>
<protein>
    <recommendedName>
        <fullName evidence="2">Glycosyl transferase CAP10 domain-containing protein</fullName>
    </recommendedName>
</protein>
<dbReference type="InterPro" id="IPR006598">
    <property type="entry name" value="CAP10"/>
</dbReference>
<gene>
    <name evidence="3" type="ORF">ALAG00032_LOCUS5070</name>
</gene>
<dbReference type="InterPro" id="IPR051091">
    <property type="entry name" value="O-Glucosyltr/Glycosyltrsf_90"/>
</dbReference>
<evidence type="ECO:0000256" key="1">
    <source>
        <dbReference type="SAM" id="MobiDB-lite"/>
    </source>
</evidence>
<dbReference type="Pfam" id="PF05686">
    <property type="entry name" value="Glyco_transf_90"/>
    <property type="match status" value="1"/>
</dbReference>
<dbReference type="EMBL" id="HBIJ01007199">
    <property type="protein sequence ID" value="CAE0364329.1"/>
    <property type="molecule type" value="Transcribed_RNA"/>
</dbReference>
<name>A0A7S3JW67_9STRA</name>
<sequence length="709" mass="82625">MQAEYKRISRAREVRGIYAHDDEEATYLRQGWPKFESKEACEEFVRKCCRSEPRSNPDRRHMTQMITTLVNWEQVQKYILEAREEYNARWPPRAPTSEEIREKILDKNIWTRDVQFVDAEVKKRLSIEPHCAFRPGCVETTLKYLFWHMRNGIYVMIRANRVCIFAPFVNEEYQNMWGDRLQIIDNLDIGTYYQEKRKILGGRKEYVLESKRQWWANGNIICNEHSSKGLPAHESNLWGDRFVASLRDMLDEACKQRIIPDCEFFMNKRDYPQLKFHCSTTHNEFVEPYSFVVDGDDRDPKDDVTLPRIYRVSKSWAPVTSFYCSDRFADIPWPPSEDWEAAVGLILPPSFDYELDPKSADGITLDAKPRDLFTEANFAKFDCPWEQKQPTAFFRGTATGGGTTIADNQRLALAALSYKWQQLAALPHERITKLNFREKAARQHGLDLLLDAALVGWNKRDKKLGSKPMSFVRPDQFDFQASREHFTPIYDQSRYKYLIYVEGHCAACRYGFMMRLGSVILKVESKCVADKIWFFPLLKPYIDHIPVRADLTDLADKIRWCRENDTACRAIANNAKQLWKTYVSKEGLLDYIQLVTTRIAANFWYPAMPFLKSSLSNQHSPPTLIVNDLTPGCLGDEICARCNDDSQRRQIQTIAKEKRDLAPTNSLSSTVKVATKRAYSDTAHSEVDLRRRMRMKRAKKEEDKDESKA</sequence>